<dbReference type="Pfam" id="PF13148">
    <property type="entry name" value="DUF3987"/>
    <property type="match status" value="1"/>
</dbReference>
<evidence type="ECO:0000256" key="1">
    <source>
        <dbReference type="SAM" id="MobiDB-lite"/>
    </source>
</evidence>
<dbReference type="GeneID" id="58726021"/>
<protein>
    <submittedName>
        <fullName evidence="2">DUF3987 domain-containing protein</fullName>
    </submittedName>
</protein>
<dbReference type="RefSeq" id="WP_011319969.1">
    <property type="nucleotide sequence ID" value="NZ_JACKZP010000037.1"/>
</dbReference>
<dbReference type="EMBL" id="JACKZP010000037">
    <property type="protein sequence ID" value="MBC1302581.1"/>
    <property type="molecule type" value="Genomic_DNA"/>
</dbReference>
<proteinExistence type="predicted"/>
<comment type="caution">
    <text evidence="2">The sequence shown here is derived from an EMBL/GenBank/DDBJ whole genome shotgun (WGS) entry which is preliminary data.</text>
</comment>
<keyword evidence="3" id="KW-1185">Reference proteome</keyword>
<feature type="region of interest" description="Disordered" evidence="1">
    <location>
        <begin position="499"/>
        <end position="519"/>
    </location>
</feature>
<evidence type="ECO:0000313" key="2">
    <source>
        <dbReference type="EMBL" id="MBC1302581.1"/>
    </source>
</evidence>
<name>A0ABR6S875_ANAVA</name>
<dbReference type="Proteomes" id="UP000570851">
    <property type="component" value="Unassembled WGS sequence"/>
</dbReference>
<feature type="region of interest" description="Disordered" evidence="1">
    <location>
        <begin position="910"/>
        <end position="947"/>
    </location>
</feature>
<gene>
    <name evidence="2" type="ORF">GNE12_11720</name>
</gene>
<evidence type="ECO:0000313" key="3">
    <source>
        <dbReference type="Proteomes" id="UP000570851"/>
    </source>
</evidence>
<dbReference type="Gene3D" id="3.90.580.10">
    <property type="entry name" value="Zinc finger, CHC2-type domain"/>
    <property type="match status" value="1"/>
</dbReference>
<accession>A0ABR6S875</accession>
<reference evidence="2 3" key="1">
    <citation type="submission" date="2019-11" db="EMBL/GenBank/DDBJ databases">
        <title>Comparison of genomes from free-living endosymbiotic cyanobacteria isolated from Azolla.</title>
        <authorList>
            <person name="Thiel T."/>
            <person name="Pratte B."/>
        </authorList>
    </citation>
    <scope>NUCLEOTIDE SEQUENCE [LARGE SCALE GENOMIC DNA]</scope>
    <source>
        <strain evidence="2 3">N2B</strain>
    </source>
</reference>
<sequence>MYAQTGKGANAPTIDVAQICQQLKALGFNQNDAVCLRAFYPSNDPRKTNDKGRKAETNNLDELVEIVRQFQSEGRGVYLVVNGPGHRDQDITNCRALFIEHDDLDKEVQRELWRSLKLPEPSLQIDTGGRSIHSYWVFDQFINPQQWKRLQADLLEYADADRALKNPSRVMRLAGCLHFSLNNQSNGQTTIISNSGKLYSFEELRKSIPCYKPQSQENAPVADDWADMRKLSPYLDGYQTGGRKGWITCKCPAHDGDSHDSLHVNEATGKFRCHGGCNTKDVFRAALDIAKSKGHIAPEKHQQAIAQPSKVLIHTTATIPYDDIKAEYINLLDSQVSKSEISRFKTEANKKYYPVKLDNFLGNVEAEHRKSEDNELIREDIQTILRCSKINLDVRQFLPRTIATALMLFGRNQSLPETSLMMCLISVVSSSHMVGTKVLIGNRHNEFYQNPAINHALVGESGTGKSIIFRALVKKPLNALREEEVKRFKEESEEYNRDLAAWEKSDKSTPQPEAPKPVNKMYLTGSTLEGLKDYIAKAPEYSILNVVDELSGLFGGFNQYKRGQGNDRQEFLSLYDGDGFSEAKVSKNICVGANNTAWLGGLQPSILHQYFQIGASDGLLPRFTFSILNEDIRLLPDESAPVIDLTGLLQGLYRATLNCAPQTYHITDEAYQYFRSVDNKWQLEAGRLPNGALKEFLKKCTGLLGRVSLNLHLIHELSDSFCETPPAIIPLIRVQQAAGIVEHLLTQIQTVHLQIAGESTQSAILAMIKLSIKRQSLGEEGWLTARDVSLSQNAKGRMKSAEVRELMTKAVDMGYGELRGTGKRLEFRTNKVVDDLLATDKKASTTVKTRSSEENSQNSVDDCRRFVDNYFSPETIVKTELQKKQSDFVDDVDNFSHEVKVKTLVEPQTDTPVVNLDENLHRESSTTSTNQDRYSESIGRNSFEPVS</sequence>
<organism evidence="2 3">
    <name type="scientific">Trichormus variabilis N2B</name>
    <dbReference type="NCBI Taxonomy" id="2681315"/>
    <lineage>
        <taxon>Bacteria</taxon>
        <taxon>Bacillati</taxon>
        <taxon>Cyanobacteriota</taxon>
        <taxon>Cyanophyceae</taxon>
        <taxon>Nostocales</taxon>
        <taxon>Nostocaceae</taxon>
        <taxon>Trichormus</taxon>
    </lineage>
</organism>
<dbReference type="InterPro" id="IPR036977">
    <property type="entry name" value="DNA_primase_Znf_CHC2"/>
</dbReference>
<dbReference type="InterPro" id="IPR025048">
    <property type="entry name" value="DUF3987"/>
</dbReference>